<dbReference type="PROSITE" id="PS50042">
    <property type="entry name" value="CNMP_BINDING_3"/>
    <property type="match status" value="1"/>
</dbReference>
<dbReference type="AlphaFoldDB" id="A0A6S6SGQ0"/>
<dbReference type="GO" id="GO:0005829">
    <property type="term" value="C:cytosol"/>
    <property type="evidence" value="ECO:0007669"/>
    <property type="project" value="TreeGrafter"/>
</dbReference>
<dbReference type="GO" id="GO:0003677">
    <property type="term" value="F:DNA binding"/>
    <property type="evidence" value="ECO:0007669"/>
    <property type="project" value="UniProtKB-KW"/>
</dbReference>
<dbReference type="SUPFAM" id="SSF51206">
    <property type="entry name" value="cAMP-binding domain-like"/>
    <property type="match status" value="1"/>
</dbReference>
<protein>
    <submittedName>
        <fullName evidence="6">Transcriptional regulator, Crp/Fnr family</fullName>
    </submittedName>
</protein>
<organism evidence="6">
    <name type="scientific">uncultured Thiotrichaceae bacterium</name>
    <dbReference type="NCBI Taxonomy" id="298394"/>
    <lineage>
        <taxon>Bacteria</taxon>
        <taxon>Pseudomonadati</taxon>
        <taxon>Pseudomonadota</taxon>
        <taxon>Gammaproteobacteria</taxon>
        <taxon>Thiotrichales</taxon>
        <taxon>Thiotrichaceae</taxon>
        <taxon>environmental samples</taxon>
    </lineage>
</organism>
<dbReference type="EMBL" id="CACVAY010000039">
    <property type="protein sequence ID" value="CAA6809258.1"/>
    <property type="molecule type" value="Genomic_DNA"/>
</dbReference>
<dbReference type="Pfam" id="PF13545">
    <property type="entry name" value="HTH_Crp_2"/>
    <property type="match status" value="1"/>
</dbReference>
<dbReference type="InterPro" id="IPR036390">
    <property type="entry name" value="WH_DNA-bd_sf"/>
</dbReference>
<dbReference type="InterPro" id="IPR050397">
    <property type="entry name" value="Env_Response_Regulators"/>
</dbReference>
<dbReference type="SUPFAM" id="SSF46785">
    <property type="entry name" value="Winged helix' DNA-binding domain"/>
    <property type="match status" value="1"/>
</dbReference>
<dbReference type="PROSITE" id="PS51063">
    <property type="entry name" value="HTH_CRP_2"/>
    <property type="match status" value="1"/>
</dbReference>
<dbReference type="InterPro" id="IPR014710">
    <property type="entry name" value="RmlC-like_jellyroll"/>
</dbReference>
<dbReference type="GO" id="GO:0003700">
    <property type="term" value="F:DNA-binding transcription factor activity"/>
    <property type="evidence" value="ECO:0007669"/>
    <property type="project" value="TreeGrafter"/>
</dbReference>
<evidence type="ECO:0000259" key="5">
    <source>
        <dbReference type="PROSITE" id="PS51063"/>
    </source>
</evidence>
<dbReference type="CDD" id="cd00038">
    <property type="entry name" value="CAP_ED"/>
    <property type="match status" value="1"/>
</dbReference>
<keyword evidence="3" id="KW-0804">Transcription</keyword>
<name>A0A6S6SGQ0_9GAMM</name>
<dbReference type="InterPro" id="IPR018490">
    <property type="entry name" value="cNMP-bd_dom_sf"/>
</dbReference>
<dbReference type="InterPro" id="IPR000595">
    <property type="entry name" value="cNMP-bd_dom"/>
</dbReference>
<dbReference type="PANTHER" id="PTHR24567:SF28">
    <property type="entry name" value="LISTERIOLYSIN REGULATORY PROTEIN"/>
    <property type="match status" value="1"/>
</dbReference>
<gene>
    <name evidence="6" type="ORF">HELGO_WM12934</name>
</gene>
<evidence type="ECO:0000259" key="4">
    <source>
        <dbReference type="PROSITE" id="PS50042"/>
    </source>
</evidence>
<evidence type="ECO:0000313" key="6">
    <source>
        <dbReference type="EMBL" id="CAA6809258.1"/>
    </source>
</evidence>
<keyword evidence="1" id="KW-0805">Transcription regulation</keyword>
<dbReference type="PRINTS" id="PR00034">
    <property type="entry name" value="HTHCRP"/>
</dbReference>
<dbReference type="PANTHER" id="PTHR24567">
    <property type="entry name" value="CRP FAMILY TRANSCRIPTIONAL REGULATORY PROTEIN"/>
    <property type="match status" value="1"/>
</dbReference>
<dbReference type="Gene3D" id="2.60.120.10">
    <property type="entry name" value="Jelly Rolls"/>
    <property type="match status" value="1"/>
</dbReference>
<dbReference type="Gene3D" id="1.10.10.10">
    <property type="entry name" value="Winged helix-like DNA-binding domain superfamily/Winged helix DNA-binding domain"/>
    <property type="match status" value="1"/>
</dbReference>
<evidence type="ECO:0000256" key="2">
    <source>
        <dbReference type="ARBA" id="ARBA00023125"/>
    </source>
</evidence>
<evidence type="ECO:0000256" key="3">
    <source>
        <dbReference type="ARBA" id="ARBA00023163"/>
    </source>
</evidence>
<feature type="domain" description="HTH crp-type" evidence="5">
    <location>
        <begin position="159"/>
        <end position="230"/>
    </location>
</feature>
<keyword evidence="2" id="KW-0238">DNA-binding</keyword>
<dbReference type="SMART" id="SM00100">
    <property type="entry name" value="cNMP"/>
    <property type="match status" value="1"/>
</dbReference>
<accession>A0A6S6SGQ0</accession>
<reference evidence="6" key="1">
    <citation type="submission" date="2020-01" db="EMBL/GenBank/DDBJ databases">
        <authorList>
            <person name="Meier V. D."/>
            <person name="Meier V D."/>
        </authorList>
    </citation>
    <scope>NUCLEOTIDE SEQUENCE</scope>
    <source>
        <strain evidence="6">HLG_WM_MAG_07</strain>
    </source>
</reference>
<evidence type="ECO:0000256" key="1">
    <source>
        <dbReference type="ARBA" id="ARBA00023015"/>
    </source>
</evidence>
<feature type="domain" description="Cyclic nucleotide-binding" evidence="4">
    <location>
        <begin position="26"/>
        <end position="105"/>
    </location>
</feature>
<proteinExistence type="predicted"/>
<dbReference type="InterPro" id="IPR012318">
    <property type="entry name" value="HTH_CRP"/>
</dbReference>
<dbReference type="Pfam" id="PF00027">
    <property type="entry name" value="cNMP_binding"/>
    <property type="match status" value="1"/>
</dbReference>
<sequence length="235" mass="26180">MNSTLLKQAWQGVANCSQCSIRNSVLFAGLTEQDFAQIHKPIDQFQIKKGAKIYSIGDDASSMFTIRSGLVKLVQYLPDGTKKIVRLLGTADVMGLEAVFNSNYRHDAIALHDTEICRYPGNAAKELSKTNPTLHHELMYRWECALDEADKWATEFSTGSSKQRVSRLFLKLVKEDHPANTCTLFSRDDLGAILGLTTETASRAIADFKRQGVIVELSANTFTCDIVKLKQLAFE</sequence>
<dbReference type="InterPro" id="IPR036388">
    <property type="entry name" value="WH-like_DNA-bd_sf"/>
</dbReference>